<feature type="transmembrane region" description="Helical" evidence="1">
    <location>
        <begin position="52"/>
        <end position="72"/>
    </location>
</feature>
<evidence type="ECO:0000313" key="2">
    <source>
        <dbReference type="EMBL" id="UOR04740.1"/>
    </source>
</evidence>
<accession>A0A8T9SX35</accession>
<dbReference type="EMBL" id="CP095053">
    <property type="protein sequence ID" value="UOR04740.1"/>
    <property type="molecule type" value="Genomic_DNA"/>
</dbReference>
<keyword evidence="1" id="KW-1133">Transmembrane helix</keyword>
<sequence length="440" mass="49481">MTFATSTTPLFLQNGLWAASLLLLLSFGLPFILPGFRWLVDYSGPFKQFRSLGRFVWPFYYVFTTYTAYYIYQLYSRQKQRQPLLATAWLAALLLVWAGEAWININTKAESVAQGSGAFTFLDPSTSITQGLSWAHRQPSDFQAILPLPYFNMGSDKIDLSGSPTSIFQADKISYATGLPQLSSYVSRASVGQVLEHTQLFSSPLIPKALLKKFPSQKPILLVVTATDLPPAQRRLLNVATPLVNVKEGMLFELPLEVLGATTYEQEYQKALKLWPTLRTRPDGLRTTTGRAVLYQPFANGTSQQGRLAAGAFWEPLDKFSVLYDGPFPSPTDTGRYEISVWVNGKMEYGLGNMQVKQFGAANEVLDHQVADGRVCTEIDGDWLRMAIPVQRQPGTQRLEVLYQSRDLLADDLLIRPMDTDVYWRDPSGKLIMNGYRLQR</sequence>
<protein>
    <submittedName>
        <fullName evidence="2">Uncharacterized protein</fullName>
    </submittedName>
</protein>
<evidence type="ECO:0000313" key="3">
    <source>
        <dbReference type="Proteomes" id="UP000829925"/>
    </source>
</evidence>
<keyword evidence="3" id="KW-1185">Reference proteome</keyword>
<feature type="transmembrane region" description="Helical" evidence="1">
    <location>
        <begin position="16"/>
        <end position="40"/>
    </location>
</feature>
<organism evidence="2 3">
    <name type="scientific">Hymenobacter aerilatus</name>
    <dbReference type="NCBI Taxonomy" id="2932251"/>
    <lineage>
        <taxon>Bacteria</taxon>
        <taxon>Pseudomonadati</taxon>
        <taxon>Bacteroidota</taxon>
        <taxon>Cytophagia</taxon>
        <taxon>Cytophagales</taxon>
        <taxon>Hymenobacteraceae</taxon>
        <taxon>Hymenobacter</taxon>
    </lineage>
</organism>
<evidence type="ECO:0000256" key="1">
    <source>
        <dbReference type="SAM" id="Phobius"/>
    </source>
</evidence>
<dbReference type="Proteomes" id="UP000829925">
    <property type="component" value="Chromosome"/>
</dbReference>
<gene>
    <name evidence="2" type="ORF">MUN82_17545</name>
</gene>
<keyword evidence="1" id="KW-0472">Membrane</keyword>
<keyword evidence="1" id="KW-0812">Transmembrane</keyword>
<reference evidence="2 3" key="1">
    <citation type="submission" date="2022-04" db="EMBL/GenBank/DDBJ databases">
        <title>Hymenobacter sp. isolated from the air.</title>
        <authorList>
            <person name="Won M."/>
            <person name="Lee C.-M."/>
            <person name="Woen H.-Y."/>
            <person name="Kwon S.-W."/>
        </authorList>
    </citation>
    <scope>NUCLEOTIDE SEQUENCE [LARGE SCALE GENOMIC DNA]</scope>
    <source>
        <strain evidence="3">5413 J-13</strain>
    </source>
</reference>
<dbReference type="AlphaFoldDB" id="A0A8T9SX35"/>
<feature type="transmembrane region" description="Helical" evidence="1">
    <location>
        <begin position="84"/>
        <end position="103"/>
    </location>
</feature>
<proteinExistence type="predicted"/>
<name>A0A8T9SX35_9BACT</name>
<dbReference type="RefSeq" id="WP_245092552.1">
    <property type="nucleotide sequence ID" value="NZ_CP095053.1"/>
</dbReference>
<dbReference type="KEGG" id="haei:MUN82_17545"/>